<proteinExistence type="predicted"/>
<dbReference type="Proteomes" id="UP001364764">
    <property type="component" value="Chromosome"/>
</dbReference>
<sequence length="144" mass="17014">MKLLKDKTKVMAYFCLFGDEFDPNHVTSILRIEPTNTAYKGDIINKKHRIKETSWTLGTDYEESLDVNHQLIKVVDMLRNKVKEINSIRIEHQLRTKFFIVIRIEEGKTPALYFDSDFIEFVNMIHAEIDVDLYANPYNDEKLE</sequence>
<dbReference type="InterPro" id="IPR025459">
    <property type="entry name" value="DUF4279"/>
</dbReference>
<evidence type="ECO:0000313" key="2">
    <source>
        <dbReference type="Proteomes" id="UP001364764"/>
    </source>
</evidence>
<organism evidence="1 2">
    <name type="scientific">Paenibacillus amylolyticus</name>
    <dbReference type="NCBI Taxonomy" id="1451"/>
    <lineage>
        <taxon>Bacteria</taxon>
        <taxon>Bacillati</taxon>
        <taxon>Bacillota</taxon>
        <taxon>Bacilli</taxon>
        <taxon>Bacillales</taxon>
        <taxon>Paenibacillaceae</taxon>
        <taxon>Paenibacillus</taxon>
    </lineage>
</organism>
<dbReference type="Pfam" id="PF14106">
    <property type="entry name" value="DUF4279"/>
    <property type="match status" value="1"/>
</dbReference>
<dbReference type="RefSeq" id="WP_235193760.1">
    <property type="nucleotide sequence ID" value="NZ_CP145892.1"/>
</dbReference>
<reference evidence="1 2" key="1">
    <citation type="submission" date="2024-02" db="EMBL/GenBank/DDBJ databases">
        <title>Complete sequences of two Paenibacillus sp. strains and one Lysinibacillus strain isolated from the environment on STAA medium highlight biotechnological potential.</title>
        <authorList>
            <person name="Attere S.A."/>
            <person name="Piche L.C."/>
            <person name="Intertaglia L."/>
            <person name="Lami R."/>
            <person name="Charette S.J."/>
            <person name="Vincent A.T."/>
        </authorList>
    </citation>
    <scope>NUCLEOTIDE SEQUENCE [LARGE SCALE GENOMIC DNA]</scope>
    <source>
        <strain evidence="1 2">Y5S-7</strain>
    </source>
</reference>
<dbReference type="GeneID" id="93475383"/>
<dbReference type="EMBL" id="CP145892">
    <property type="protein sequence ID" value="WWP22087.1"/>
    <property type="molecule type" value="Genomic_DNA"/>
</dbReference>
<dbReference type="AlphaFoldDB" id="A0ABD8AWX9"/>
<accession>A0ABD8AWX9</accession>
<name>A0ABD8AWX9_PAEAM</name>
<gene>
    <name evidence="1" type="ORF">V6668_07920</name>
</gene>
<protein>
    <submittedName>
        <fullName evidence="1">DUF4279 domain-containing protein</fullName>
    </submittedName>
</protein>
<evidence type="ECO:0000313" key="1">
    <source>
        <dbReference type="EMBL" id="WWP22087.1"/>
    </source>
</evidence>